<dbReference type="GO" id="GO:1904257">
    <property type="term" value="P:zinc ion import into Golgi lumen"/>
    <property type="evidence" value="ECO:0007669"/>
    <property type="project" value="TreeGrafter"/>
</dbReference>
<accession>A0A3P6NSL8</accession>
<evidence type="ECO:0000256" key="8">
    <source>
        <dbReference type="SAM" id="MobiDB-lite"/>
    </source>
</evidence>
<dbReference type="GO" id="GO:0030658">
    <property type="term" value="C:transport vesicle membrane"/>
    <property type="evidence" value="ECO:0007669"/>
    <property type="project" value="UniProtKB-SubCell"/>
</dbReference>
<evidence type="ECO:0000256" key="6">
    <source>
        <dbReference type="ARBA" id="ARBA00023065"/>
    </source>
</evidence>
<keyword evidence="5" id="KW-0864">Zinc transport</keyword>
<reference evidence="9 10" key="1">
    <citation type="submission" date="2018-11" db="EMBL/GenBank/DDBJ databases">
        <authorList>
            <consortium name="Pathogen Informatics"/>
        </authorList>
    </citation>
    <scope>NUCLEOTIDE SEQUENCE [LARGE SCALE GENOMIC DNA]</scope>
</reference>
<comment type="catalytic activity">
    <reaction evidence="7">
        <text>Zn(2+)(in) + 2 H(+)(out) = Zn(2+)(out) + 2 H(+)(in)</text>
        <dbReference type="Rhea" id="RHEA:72627"/>
        <dbReference type="ChEBI" id="CHEBI:15378"/>
        <dbReference type="ChEBI" id="CHEBI:29105"/>
    </reaction>
</comment>
<dbReference type="EMBL" id="UYRR01004774">
    <property type="protein sequence ID" value="VDK21280.1"/>
    <property type="molecule type" value="Genomic_DNA"/>
</dbReference>
<evidence type="ECO:0000256" key="3">
    <source>
        <dbReference type="ARBA" id="ARBA00022449"/>
    </source>
</evidence>
<dbReference type="OrthoDB" id="78669at2759"/>
<evidence type="ECO:0000256" key="5">
    <source>
        <dbReference type="ARBA" id="ARBA00022906"/>
    </source>
</evidence>
<dbReference type="InterPro" id="IPR045316">
    <property type="entry name" value="Msc2-like"/>
</dbReference>
<keyword evidence="2" id="KW-0813">Transport</keyword>
<dbReference type="PANTHER" id="PTHR45755">
    <property type="match status" value="1"/>
</dbReference>
<dbReference type="GO" id="GO:0006882">
    <property type="term" value="P:intracellular zinc ion homeostasis"/>
    <property type="evidence" value="ECO:0007669"/>
    <property type="project" value="InterPro"/>
</dbReference>
<dbReference type="PANTHER" id="PTHR45755:SF1">
    <property type="entry name" value="PROTON-COUPLED ZINC ANTIPORTER SLC30A5"/>
    <property type="match status" value="1"/>
</dbReference>
<evidence type="ECO:0000256" key="7">
    <source>
        <dbReference type="ARBA" id="ARBA00048349"/>
    </source>
</evidence>
<feature type="compositionally biased region" description="Basic and acidic residues" evidence="8">
    <location>
        <begin position="95"/>
        <end position="123"/>
    </location>
</feature>
<keyword evidence="3" id="KW-0050">Antiport</keyword>
<dbReference type="GO" id="GO:0005385">
    <property type="term" value="F:zinc ion transmembrane transporter activity"/>
    <property type="evidence" value="ECO:0007669"/>
    <property type="project" value="InterPro"/>
</dbReference>
<dbReference type="GO" id="GO:0005794">
    <property type="term" value="C:Golgi apparatus"/>
    <property type="evidence" value="ECO:0007669"/>
    <property type="project" value="UniProtKB-SubCell"/>
</dbReference>
<evidence type="ECO:0000256" key="2">
    <source>
        <dbReference type="ARBA" id="ARBA00022448"/>
    </source>
</evidence>
<feature type="region of interest" description="Disordered" evidence="8">
    <location>
        <begin position="95"/>
        <end position="147"/>
    </location>
</feature>
<comment type="subcellular location">
    <subcellularLocation>
        <location evidence="1">Endomembrane system</location>
    </subcellularLocation>
</comment>
<evidence type="ECO:0000256" key="4">
    <source>
        <dbReference type="ARBA" id="ARBA00022833"/>
    </source>
</evidence>
<dbReference type="AlphaFoldDB" id="A0A3P6NSL8"/>
<keyword evidence="10" id="KW-1185">Reference proteome</keyword>
<proteinExistence type="predicted"/>
<protein>
    <submittedName>
        <fullName evidence="9">Uncharacterized protein</fullName>
    </submittedName>
</protein>
<keyword evidence="6" id="KW-0406">Ion transport</keyword>
<evidence type="ECO:0000256" key="1">
    <source>
        <dbReference type="ARBA" id="ARBA00004308"/>
    </source>
</evidence>
<evidence type="ECO:0000313" key="10">
    <source>
        <dbReference type="Proteomes" id="UP000267096"/>
    </source>
</evidence>
<dbReference type="GO" id="GO:0015297">
    <property type="term" value="F:antiporter activity"/>
    <property type="evidence" value="ECO:0007669"/>
    <property type="project" value="UniProtKB-KW"/>
</dbReference>
<dbReference type="Proteomes" id="UP000267096">
    <property type="component" value="Unassembled WGS sequence"/>
</dbReference>
<keyword evidence="4" id="KW-0862">Zinc</keyword>
<organism evidence="9 10">
    <name type="scientific">Anisakis simplex</name>
    <name type="common">Herring worm</name>
    <dbReference type="NCBI Taxonomy" id="6269"/>
    <lineage>
        <taxon>Eukaryota</taxon>
        <taxon>Metazoa</taxon>
        <taxon>Ecdysozoa</taxon>
        <taxon>Nematoda</taxon>
        <taxon>Chromadorea</taxon>
        <taxon>Rhabditida</taxon>
        <taxon>Spirurina</taxon>
        <taxon>Ascaridomorpha</taxon>
        <taxon>Ascaridoidea</taxon>
        <taxon>Anisakidae</taxon>
        <taxon>Anisakis</taxon>
        <taxon>Anisakis simplex complex</taxon>
    </lineage>
</organism>
<gene>
    <name evidence="9" type="ORF">ASIM_LOCUS3189</name>
</gene>
<sequence>MDGVLSYSRSHFWQLKSDLNVASLHVQISDEANDQVVRQKVLQLLKETGATQTSVQVEKETFFHQIQSMCPSYHIPYRVNKGVLVGYSHHDHCDHTADHAHGHGHSHEHEHEHKHEHENEAHHGHSHGGPHSQDGSHGHGHSHGGAEEHYSNATQQLYGNDAAHSAYVQNQYQFDSTAPSFAVGFL</sequence>
<evidence type="ECO:0000313" key="9">
    <source>
        <dbReference type="EMBL" id="VDK21280.1"/>
    </source>
</evidence>
<name>A0A3P6NSL8_ANISI</name>
<dbReference type="GO" id="GO:0046872">
    <property type="term" value="F:metal ion binding"/>
    <property type="evidence" value="ECO:0007669"/>
    <property type="project" value="UniProtKB-KW"/>
</dbReference>